<keyword evidence="4" id="KW-1185">Reference proteome</keyword>
<dbReference type="EMBL" id="JAFLNC010000001">
    <property type="protein sequence ID" value="MBO0332099.1"/>
    <property type="molecule type" value="Genomic_DNA"/>
</dbReference>
<dbReference type="RefSeq" id="WP_207040918.1">
    <property type="nucleotide sequence ID" value="NZ_JAFLNC010000001.1"/>
</dbReference>
<evidence type="ECO:0000256" key="2">
    <source>
        <dbReference type="HAMAP-Rule" id="MF_00634"/>
    </source>
</evidence>
<evidence type="ECO:0000313" key="4">
    <source>
        <dbReference type="Proteomes" id="UP000664761"/>
    </source>
</evidence>
<dbReference type="Gene3D" id="3.30.1200.10">
    <property type="entry name" value="YggU-like"/>
    <property type="match status" value="1"/>
</dbReference>
<dbReference type="Proteomes" id="UP000664761">
    <property type="component" value="Unassembled WGS sequence"/>
</dbReference>
<reference evidence="3 4" key="1">
    <citation type="submission" date="2021-03" db="EMBL/GenBank/DDBJ databases">
        <title>Sneathiella sp. CAU 1612 isolated from Kang Won-do.</title>
        <authorList>
            <person name="Kim W."/>
        </authorList>
    </citation>
    <scope>NUCLEOTIDE SEQUENCE [LARGE SCALE GENOMIC DNA]</scope>
    <source>
        <strain evidence="3 4">CAU 1612</strain>
    </source>
</reference>
<proteinExistence type="inferred from homology"/>
<dbReference type="InterPro" id="IPR036591">
    <property type="entry name" value="YggU-like_sf"/>
</dbReference>
<name>A0ABS3F0R4_9PROT</name>
<sequence>MTLPLRQNVDGVLLDIRLTPNAAQNRIDGILVDGEGRPRLKVKVTAIAEKGKANSAVIKLLSKSIKCGRGNFEIVSGKLDRNKTLLIRGEPSEMENQLNAWLEQF</sequence>
<dbReference type="Pfam" id="PF02594">
    <property type="entry name" value="DUF167"/>
    <property type="match status" value="1"/>
</dbReference>
<organism evidence="3 4">
    <name type="scientific">Sneathiella sedimenti</name>
    <dbReference type="NCBI Taxonomy" id="2816034"/>
    <lineage>
        <taxon>Bacteria</taxon>
        <taxon>Pseudomonadati</taxon>
        <taxon>Pseudomonadota</taxon>
        <taxon>Alphaproteobacteria</taxon>
        <taxon>Sneathiellales</taxon>
        <taxon>Sneathiellaceae</taxon>
        <taxon>Sneathiella</taxon>
    </lineage>
</organism>
<dbReference type="InterPro" id="IPR003746">
    <property type="entry name" value="DUF167"/>
</dbReference>
<dbReference type="SUPFAM" id="SSF69786">
    <property type="entry name" value="YggU-like"/>
    <property type="match status" value="1"/>
</dbReference>
<protein>
    <recommendedName>
        <fullName evidence="2">UPF0235 protein J0X12_00640</fullName>
    </recommendedName>
</protein>
<comment type="similarity">
    <text evidence="1 2">Belongs to the UPF0235 family.</text>
</comment>
<accession>A0ABS3F0R4</accession>
<comment type="caution">
    <text evidence="3">The sequence shown here is derived from an EMBL/GenBank/DDBJ whole genome shotgun (WGS) entry which is preliminary data.</text>
</comment>
<evidence type="ECO:0000313" key="3">
    <source>
        <dbReference type="EMBL" id="MBO0332099.1"/>
    </source>
</evidence>
<gene>
    <name evidence="3" type="ORF">J0X12_00640</name>
</gene>
<dbReference type="HAMAP" id="MF_00634">
    <property type="entry name" value="UPF0235"/>
    <property type="match status" value="1"/>
</dbReference>
<dbReference type="SMART" id="SM01152">
    <property type="entry name" value="DUF167"/>
    <property type="match status" value="1"/>
</dbReference>
<dbReference type="NCBIfam" id="TIGR00251">
    <property type="entry name" value="DUF167 family protein"/>
    <property type="match status" value="1"/>
</dbReference>
<evidence type="ECO:0000256" key="1">
    <source>
        <dbReference type="ARBA" id="ARBA00010364"/>
    </source>
</evidence>